<dbReference type="PRINTS" id="PR00838">
    <property type="entry name" value="V5ALLERGEN"/>
</dbReference>
<dbReference type="SUPFAM" id="SSF55797">
    <property type="entry name" value="PR-1-like"/>
    <property type="match status" value="1"/>
</dbReference>
<evidence type="ECO:0000259" key="3">
    <source>
        <dbReference type="SMART" id="SM00198"/>
    </source>
</evidence>
<dbReference type="InterPro" id="IPR035940">
    <property type="entry name" value="CAP_sf"/>
</dbReference>
<dbReference type="Proteomes" id="UP000025227">
    <property type="component" value="Unplaced"/>
</dbReference>
<dbReference type="PANTHER" id="PTHR10334">
    <property type="entry name" value="CYSTEINE-RICH SECRETORY PROTEIN-RELATED"/>
    <property type="match status" value="1"/>
</dbReference>
<evidence type="ECO:0000256" key="1">
    <source>
        <dbReference type="SAM" id="MobiDB-lite"/>
    </source>
</evidence>
<feature type="region of interest" description="Disordered" evidence="1">
    <location>
        <begin position="29"/>
        <end position="60"/>
    </location>
</feature>
<feature type="signal peptide" evidence="2">
    <location>
        <begin position="1"/>
        <end position="21"/>
    </location>
</feature>
<accession>A0A7I4Z3Q7</accession>
<keyword evidence="4" id="KW-1185">Reference proteome</keyword>
<dbReference type="SMART" id="SM00198">
    <property type="entry name" value="SCP"/>
    <property type="match status" value="1"/>
</dbReference>
<dbReference type="OrthoDB" id="5876828at2759"/>
<dbReference type="WBParaSite" id="HCON_00167630-00001">
    <property type="protein sequence ID" value="HCON_00167630-00001"/>
    <property type="gene ID" value="HCON_00167630"/>
</dbReference>
<feature type="chain" id="PRO_5029783604" evidence="2">
    <location>
        <begin position="22"/>
        <end position="293"/>
    </location>
</feature>
<dbReference type="InterPro" id="IPR002413">
    <property type="entry name" value="V5_allergen-like"/>
</dbReference>
<dbReference type="Pfam" id="PF00188">
    <property type="entry name" value="CAP"/>
    <property type="match status" value="1"/>
</dbReference>
<sequence>MRPFIHLVVVIGLCFAELSHAPPSGAMADAPMRTYPTPPDGAVSGHVSDGPSEHGHEKRAVDPMEQAAVNDRAMDGERDFDAIGHLSRNKRQAYCNGRYSQTDRDAILKFHNDMRSKIARGQYLVRGQAKPSAVNMRKLYYSCDLENSAQNVANRCVFAHSDRHGKNTGENIYRFRTPVRVAPNPLPIEGTGLDACKAWEVEFEQFGWPGLLFSEYSLQIGIGHSTQMAWWKTSKIGCGVAQCFDGTRQIILAVCHYRDTGNWFNEDIYKAGPTCSECGDGYRCETSTGLCIN</sequence>
<evidence type="ECO:0000313" key="5">
    <source>
        <dbReference type="WBParaSite" id="HCON_00167630-00001"/>
    </source>
</evidence>
<name>A0A7I4Z3Q7_HAECO</name>
<dbReference type="InterPro" id="IPR001283">
    <property type="entry name" value="CRISP-related"/>
</dbReference>
<proteinExistence type="predicted"/>
<feature type="domain" description="SCP" evidence="3">
    <location>
        <begin position="102"/>
        <end position="265"/>
    </location>
</feature>
<feature type="compositionally biased region" description="Basic and acidic residues" evidence="1">
    <location>
        <begin position="51"/>
        <end position="60"/>
    </location>
</feature>
<protein>
    <submittedName>
        <fullName evidence="5">SCP domain-containing protein</fullName>
    </submittedName>
</protein>
<reference evidence="5" key="1">
    <citation type="submission" date="2020-12" db="UniProtKB">
        <authorList>
            <consortium name="WormBaseParasite"/>
        </authorList>
    </citation>
    <scope>IDENTIFICATION</scope>
    <source>
        <strain evidence="5">MHco3</strain>
    </source>
</reference>
<dbReference type="InterPro" id="IPR014044">
    <property type="entry name" value="CAP_dom"/>
</dbReference>
<dbReference type="FunFam" id="3.40.33.10:FF:000013">
    <property type="entry name" value="SCP-Like extracellular protein"/>
    <property type="match status" value="1"/>
</dbReference>
<dbReference type="CDD" id="cd05380">
    <property type="entry name" value="CAP_euk"/>
    <property type="match status" value="1"/>
</dbReference>
<dbReference type="OMA" id="DSHNTIR"/>
<evidence type="ECO:0000256" key="2">
    <source>
        <dbReference type="SAM" id="SignalP"/>
    </source>
</evidence>
<dbReference type="PRINTS" id="PR00837">
    <property type="entry name" value="V5TPXLIKE"/>
</dbReference>
<dbReference type="Gene3D" id="3.40.33.10">
    <property type="entry name" value="CAP"/>
    <property type="match status" value="1"/>
</dbReference>
<organism evidence="4 5">
    <name type="scientific">Haemonchus contortus</name>
    <name type="common">Barber pole worm</name>
    <dbReference type="NCBI Taxonomy" id="6289"/>
    <lineage>
        <taxon>Eukaryota</taxon>
        <taxon>Metazoa</taxon>
        <taxon>Ecdysozoa</taxon>
        <taxon>Nematoda</taxon>
        <taxon>Chromadorea</taxon>
        <taxon>Rhabditida</taxon>
        <taxon>Rhabditina</taxon>
        <taxon>Rhabditomorpha</taxon>
        <taxon>Strongyloidea</taxon>
        <taxon>Trichostrongylidae</taxon>
        <taxon>Haemonchus</taxon>
    </lineage>
</organism>
<dbReference type="AlphaFoldDB" id="A0A7I4Z3Q7"/>
<evidence type="ECO:0000313" key="4">
    <source>
        <dbReference type="Proteomes" id="UP000025227"/>
    </source>
</evidence>
<keyword evidence="2" id="KW-0732">Signal</keyword>